<protein>
    <submittedName>
        <fullName evidence="1">Uncharacterized protein</fullName>
    </submittedName>
</protein>
<dbReference type="RefSeq" id="WP_106909592.1">
    <property type="nucleotide sequence ID" value="NZ_BHVO01000038.1"/>
</dbReference>
<dbReference type="AlphaFoldDB" id="A0A5A5R4T3"/>
<name>A0A5A5R4T3_MICAE</name>
<dbReference type="Proteomes" id="UP000323569">
    <property type="component" value="Unassembled WGS sequence"/>
</dbReference>
<accession>A0A5A5R4T3</accession>
<proteinExistence type="predicted"/>
<sequence length="85" mass="10052">MSIDKWPSEGEKIFPLSAWDRWQLYHRLQSLEIECKCWLHQLLQVRIDGPAQLLQLWSVLRQVEDPRLFNRLAGNLLAGLILDKN</sequence>
<dbReference type="NCBIfam" id="NF045598">
    <property type="entry name" value="asr1405_asl0597"/>
    <property type="match status" value="1"/>
</dbReference>
<organism evidence="1 2">
    <name type="scientific">Microcystis aeruginosa NIES-2519</name>
    <dbReference type="NCBI Taxonomy" id="2303981"/>
    <lineage>
        <taxon>Bacteria</taxon>
        <taxon>Bacillati</taxon>
        <taxon>Cyanobacteriota</taxon>
        <taxon>Cyanophyceae</taxon>
        <taxon>Oscillatoriophycideae</taxon>
        <taxon>Chroococcales</taxon>
        <taxon>Microcystaceae</taxon>
        <taxon>Microcystis</taxon>
    </lineage>
</organism>
<dbReference type="InterPro" id="IPR054637">
    <property type="entry name" value="Asr1405_Asl0597-like"/>
</dbReference>
<evidence type="ECO:0000313" key="1">
    <source>
        <dbReference type="EMBL" id="GCA70890.1"/>
    </source>
</evidence>
<reference evidence="1 2" key="1">
    <citation type="submission" date="2018-09" db="EMBL/GenBank/DDBJ databases">
        <title>Evolutionary history of phycoerythrin pigmentation in the water bloom-forming cyanobacterium Microcystis aeruginosa.</title>
        <authorList>
            <person name="Tanabe Y."/>
            <person name="Tanabe Y."/>
            <person name="Yamaguchi H."/>
        </authorList>
    </citation>
    <scope>NUCLEOTIDE SEQUENCE [LARGE SCALE GENOMIC DNA]</scope>
    <source>
        <strain evidence="1 2">NIES-2519</strain>
    </source>
</reference>
<comment type="caution">
    <text evidence="1">The sequence shown here is derived from an EMBL/GenBank/DDBJ whole genome shotgun (WGS) entry which is preliminary data.</text>
</comment>
<dbReference type="EMBL" id="BHVO01000038">
    <property type="protein sequence ID" value="GCA70890.1"/>
    <property type="molecule type" value="Genomic_DNA"/>
</dbReference>
<gene>
    <name evidence="1" type="ORF">MiYa_02425</name>
</gene>
<evidence type="ECO:0000313" key="2">
    <source>
        <dbReference type="Proteomes" id="UP000323569"/>
    </source>
</evidence>